<proteinExistence type="predicted"/>
<organism evidence="1 2">
    <name type="scientific">Leptospira noguchii</name>
    <dbReference type="NCBI Taxonomy" id="28182"/>
    <lineage>
        <taxon>Bacteria</taxon>
        <taxon>Pseudomonadati</taxon>
        <taxon>Spirochaetota</taxon>
        <taxon>Spirochaetia</taxon>
        <taxon>Leptospirales</taxon>
        <taxon>Leptospiraceae</taxon>
        <taxon>Leptospira</taxon>
    </lineage>
</organism>
<protein>
    <submittedName>
        <fullName evidence="1">Uncharacterized protein</fullName>
    </submittedName>
</protein>
<evidence type="ECO:0000313" key="1">
    <source>
        <dbReference type="EMBL" id="EMO52023.1"/>
    </source>
</evidence>
<accession>M6VR36</accession>
<gene>
    <name evidence="1" type="ORF">LEP1GSC172_0824</name>
</gene>
<dbReference type="EMBL" id="AKWD02000060">
    <property type="protein sequence ID" value="EMO52023.1"/>
    <property type="molecule type" value="Genomic_DNA"/>
</dbReference>
<dbReference type="AlphaFoldDB" id="M6VR36"/>
<dbReference type="Proteomes" id="UP000012112">
    <property type="component" value="Unassembled WGS sequence"/>
</dbReference>
<comment type="caution">
    <text evidence="1">The sequence shown here is derived from an EMBL/GenBank/DDBJ whole genome shotgun (WGS) entry which is preliminary data.</text>
</comment>
<name>M6VR36_9LEPT</name>
<evidence type="ECO:0000313" key="2">
    <source>
        <dbReference type="Proteomes" id="UP000012112"/>
    </source>
</evidence>
<sequence>MNELNASRKEFLLLSMNEYPNEEKNLSSYTDWAVSFLKQP</sequence>
<reference evidence="1 2" key="1">
    <citation type="submission" date="2013-01" db="EMBL/GenBank/DDBJ databases">
        <authorList>
            <person name="Harkins D.M."/>
            <person name="Durkin A.S."/>
            <person name="Brinkac L.M."/>
            <person name="Haft D.H."/>
            <person name="Selengut J.D."/>
            <person name="Sanka R."/>
            <person name="DePew J."/>
            <person name="Purushe J."/>
            <person name="Matthias M.A."/>
            <person name="Vinetz J.M."/>
            <person name="Sutton G.G."/>
            <person name="Nierman W.C."/>
            <person name="Fouts D.E."/>
        </authorList>
    </citation>
    <scope>NUCLEOTIDE SEQUENCE [LARGE SCALE GENOMIC DNA]</scope>
    <source>
        <strain evidence="1 2">HAI1536</strain>
    </source>
</reference>